<feature type="compositionally biased region" description="Polar residues" evidence="5">
    <location>
        <begin position="944"/>
        <end position="965"/>
    </location>
</feature>
<dbReference type="InterPro" id="IPR001315">
    <property type="entry name" value="CARD"/>
</dbReference>
<dbReference type="RefSeq" id="XP_045567764.1">
    <property type="nucleotide sequence ID" value="XM_045711808.1"/>
</dbReference>
<name>A0ABM3E9M8_SALSA</name>
<evidence type="ECO:0000259" key="8">
    <source>
        <dbReference type="PROSITE" id="PS50209"/>
    </source>
</evidence>
<feature type="coiled-coil region" evidence="4">
    <location>
        <begin position="462"/>
        <end position="504"/>
    </location>
</feature>
<keyword evidence="11" id="KW-0969">Cilium</keyword>
<dbReference type="SUPFAM" id="SSF47986">
    <property type="entry name" value="DEATH domain"/>
    <property type="match status" value="3"/>
</dbReference>
<keyword evidence="3" id="KW-0393">Immunoglobulin domain</keyword>
<dbReference type="Pfam" id="PF07686">
    <property type="entry name" value="V-set"/>
    <property type="match status" value="1"/>
</dbReference>
<feature type="domain" description="CARD" evidence="8">
    <location>
        <begin position="499"/>
        <end position="562"/>
    </location>
</feature>
<dbReference type="PROSITE" id="PS50835">
    <property type="entry name" value="IG_LIKE"/>
    <property type="match status" value="2"/>
</dbReference>
<feature type="transmembrane region" description="Helical" evidence="6">
    <location>
        <begin position="247"/>
        <end position="271"/>
    </location>
</feature>
<keyword evidence="10" id="KW-1185">Reference proteome</keyword>
<feature type="compositionally biased region" description="Basic and acidic residues" evidence="5">
    <location>
        <begin position="1038"/>
        <end position="1057"/>
    </location>
</feature>
<gene>
    <name evidence="11" type="primary">LOC106599065</name>
</gene>
<keyword evidence="4" id="KW-0175">Coiled coil</keyword>
<dbReference type="InterPro" id="IPR003599">
    <property type="entry name" value="Ig_sub"/>
</dbReference>
<feature type="domain" description="Ig-like" evidence="9">
    <location>
        <begin position="27"/>
        <end position="125"/>
    </location>
</feature>
<feature type="coiled-coil region" evidence="4">
    <location>
        <begin position="745"/>
        <end position="812"/>
    </location>
</feature>
<reference evidence="11" key="1">
    <citation type="submission" date="2025-08" db="UniProtKB">
        <authorList>
            <consortium name="RefSeq"/>
        </authorList>
    </citation>
    <scope>IDENTIFICATION</scope>
</reference>
<organism evidence="10 11">
    <name type="scientific">Salmo salar</name>
    <name type="common">Atlantic salmon</name>
    <dbReference type="NCBI Taxonomy" id="8030"/>
    <lineage>
        <taxon>Eukaryota</taxon>
        <taxon>Metazoa</taxon>
        <taxon>Chordata</taxon>
        <taxon>Craniata</taxon>
        <taxon>Vertebrata</taxon>
        <taxon>Euteleostomi</taxon>
        <taxon>Actinopterygii</taxon>
        <taxon>Neopterygii</taxon>
        <taxon>Teleostei</taxon>
        <taxon>Protacanthopterygii</taxon>
        <taxon>Salmoniformes</taxon>
        <taxon>Salmonidae</taxon>
        <taxon>Salmoninae</taxon>
        <taxon>Salmo</taxon>
    </lineage>
</organism>
<keyword evidence="11" id="KW-0282">Flagellum</keyword>
<evidence type="ECO:0000256" key="4">
    <source>
        <dbReference type="SAM" id="Coils"/>
    </source>
</evidence>
<dbReference type="InterPro" id="IPR053896">
    <property type="entry name" value="BTN3A2-like_Ig-C"/>
</dbReference>
<dbReference type="Gene3D" id="1.10.533.10">
    <property type="entry name" value="Death Domain, Fas"/>
    <property type="match status" value="6"/>
</dbReference>
<feature type="compositionally biased region" description="Basic and acidic residues" evidence="5">
    <location>
        <begin position="908"/>
        <end position="943"/>
    </location>
</feature>
<evidence type="ECO:0000256" key="3">
    <source>
        <dbReference type="ARBA" id="ARBA00023319"/>
    </source>
</evidence>
<feature type="domain" description="CARD" evidence="8">
    <location>
        <begin position="807"/>
        <end position="899"/>
    </location>
</feature>
<accession>A0ABM3E9M8</accession>
<dbReference type="GeneID" id="106599065"/>
<feature type="region of interest" description="Disordered" evidence="5">
    <location>
        <begin position="903"/>
        <end position="1087"/>
    </location>
</feature>
<feature type="domain" description="CARD" evidence="8">
    <location>
        <begin position="699"/>
        <end position="791"/>
    </location>
</feature>
<dbReference type="PANTHER" id="PTHR24100">
    <property type="entry name" value="BUTYROPHILIN"/>
    <property type="match status" value="1"/>
</dbReference>
<evidence type="ECO:0000259" key="9">
    <source>
        <dbReference type="PROSITE" id="PS50835"/>
    </source>
</evidence>
<feature type="signal peptide" evidence="7">
    <location>
        <begin position="1"/>
        <end position="27"/>
    </location>
</feature>
<feature type="domain" description="Ig-like" evidence="9">
    <location>
        <begin position="128"/>
        <end position="236"/>
    </location>
</feature>
<dbReference type="InterPro" id="IPR007110">
    <property type="entry name" value="Ig-like_dom"/>
</dbReference>
<evidence type="ECO:0000256" key="7">
    <source>
        <dbReference type="SAM" id="SignalP"/>
    </source>
</evidence>
<feature type="chain" id="PRO_5047512754" evidence="7">
    <location>
        <begin position="28"/>
        <end position="1112"/>
    </location>
</feature>
<dbReference type="PANTHER" id="PTHR24100:SF151">
    <property type="entry name" value="ICOS LIGAND"/>
    <property type="match status" value="1"/>
</dbReference>
<dbReference type="InterPro" id="IPR013106">
    <property type="entry name" value="Ig_V-set"/>
</dbReference>
<evidence type="ECO:0000256" key="1">
    <source>
        <dbReference type="ARBA" id="ARBA00004370"/>
    </source>
</evidence>
<dbReference type="PROSITE" id="PS50209">
    <property type="entry name" value="CARD"/>
    <property type="match status" value="4"/>
</dbReference>
<dbReference type="SMART" id="SM00406">
    <property type="entry name" value="IGv"/>
    <property type="match status" value="1"/>
</dbReference>
<feature type="compositionally biased region" description="Low complexity" evidence="5">
    <location>
        <begin position="978"/>
        <end position="988"/>
    </location>
</feature>
<dbReference type="InterPro" id="IPR036179">
    <property type="entry name" value="Ig-like_dom_sf"/>
</dbReference>
<feature type="domain" description="CARD" evidence="8">
    <location>
        <begin position="285"/>
        <end position="377"/>
    </location>
</feature>
<proteinExistence type="predicted"/>
<keyword evidence="6" id="KW-1133">Transmembrane helix</keyword>
<keyword evidence="11" id="KW-0966">Cell projection</keyword>
<dbReference type="InterPro" id="IPR011029">
    <property type="entry name" value="DEATH-like_dom_sf"/>
</dbReference>
<dbReference type="Proteomes" id="UP001652741">
    <property type="component" value="Unplaced"/>
</dbReference>
<dbReference type="SUPFAM" id="SSF48726">
    <property type="entry name" value="Immunoglobulin"/>
    <property type="match status" value="2"/>
</dbReference>
<evidence type="ECO:0000256" key="2">
    <source>
        <dbReference type="ARBA" id="ARBA00023136"/>
    </source>
</evidence>
<evidence type="ECO:0000313" key="11">
    <source>
        <dbReference type="RefSeq" id="XP_045567764.1"/>
    </source>
</evidence>
<dbReference type="InterPro" id="IPR013783">
    <property type="entry name" value="Ig-like_fold"/>
</dbReference>
<keyword evidence="2 6" id="KW-0472">Membrane</keyword>
<evidence type="ECO:0000256" key="6">
    <source>
        <dbReference type="SAM" id="Phobius"/>
    </source>
</evidence>
<sequence length="1112" mass="127940">MKTFPTSAVWCLGILFISVSLITTGSSEVQVVGPADPVDALAGDDIILPCSLKPKASAETMIVRWTRLNLTTENVHLYRDGRDSNEDQSPSYRGRTSMFNEELKNGNVSLKLTRVTLSDAGSYMCFIPTLTSQVKETTVQLLVGAVSQPVTSIIGTKGGGVVLKCESGGWFPEPEMEWLDSSGTILPADGPPERHRDPEGLYTVRRHVTVNQTDTNRFTCRVNQTEINHLKETEIHVPDDVFPKSHVGLIVGLLAAAVVVLTASAGGVYWWRKHMKEKEQRQRLEERRDALFVTRHKDHLIHMVSKGKSIASELHQKDLIPDEMNSQISAARTSQDQMRLLFLALEEAEDTTRVKSAFYRILLDLEPDVVKDLEEQRQRLEELRDALFVTRHKDHLIHMVSKGKSIASELHQKDLIPDEMNSQISAARTSQDQMRLLFLALEEAEDTTRVKSAFYRILLDLEPDVVKDLEEQRQRLEELQKKIIKDLEERVKDYKLEQEKRRDVLFVDRHKDHLIQRVSKGKSIASELHQKDLIPDEMNSQISAAGTSQDQMRLLFKALGRKKVKSDFYRILLDLEPDVVIEVGASFVDDHKDQLIQKVTQVKPIMYELFYEELYGNIKINQMNRQEQMRLLYEALEEAEDTRRVKSDFYRILLDLEPYLVYHLDIYDDYFGLFNLIDIYDDDISLFNLFEEEQRQRWEELRDAQFVTRHKDHLIQNVSKGKSIASELHQKDLIPDEMNSQISAARTSQDQMRLLFKALEEAENTTRVKSTFYRILLDLEPDVVKDLKKEQRQRWEEREKKRREELEEQSDAQFVNKHKDHLIQMVSKGESIASELHQKDLIPDEMNSQISAAGTSQDQMRLLFKALEEAEDTTRVKSTFYKILLDLEPDVVKDLNVNKMKAPKKLRKENEKLRKENEKLRKENEKLRKENDELKEKLRKAEETNQSLSTSPGGQQKTQTPSQKSEGIEGMEMESLPGRKSGPGPGRKSAPEMESLPGRKSAPEMESLPGRKSAPEMESLPGRKSAPEMKPLLAAGPQKEDLYDLERGGRDTTEFNYRETIPSGRKSGPEKEMEMKPLLGPGPQKDDLDELEREEELLQNLTMCYRVTIERL</sequence>
<keyword evidence="7" id="KW-0732">Signal</keyword>
<comment type="subcellular location">
    <subcellularLocation>
        <location evidence="1">Membrane</location>
    </subcellularLocation>
</comment>
<dbReference type="Pfam" id="PF22705">
    <property type="entry name" value="C2-set_3"/>
    <property type="match status" value="1"/>
</dbReference>
<dbReference type="Gene3D" id="2.60.40.10">
    <property type="entry name" value="Immunoglobulins"/>
    <property type="match status" value="2"/>
</dbReference>
<evidence type="ECO:0000313" key="10">
    <source>
        <dbReference type="Proteomes" id="UP001652741"/>
    </source>
</evidence>
<keyword evidence="6" id="KW-0812">Transmembrane</keyword>
<protein>
    <submittedName>
        <fullName evidence="11">Flagellar attachment zone protein 1 isoform X2</fullName>
    </submittedName>
</protein>
<dbReference type="InterPro" id="IPR050504">
    <property type="entry name" value="IgSF_BTN/MOG"/>
</dbReference>
<evidence type="ECO:0000256" key="5">
    <source>
        <dbReference type="SAM" id="MobiDB-lite"/>
    </source>
</evidence>
<dbReference type="SMART" id="SM00409">
    <property type="entry name" value="IG"/>
    <property type="match status" value="2"/>
</dbReference>